<dbReference type="AlphaFoldDB" id="A0A173UFD3"/>
<proteinExistence type="predicted"/>
<gene>
    <name evidence="1" type="ORF">ERS852420_02951</name>
</gene>
<accession>A0A173UFD3</accession>
<protein>
    <submittedName>
        <fullName evidence="1">Uncharacterized protein</fullName>
    </submittedName>
</protein>
<reference evidence="1 2" key="1">
    <citation type="submission" date="2015-09" db="EMBL/GenBank/DDBJ databases">
        <authorList>
            <consortium name="Pathogen Informatics"/>
        </authorList>
    </citation>
    <scope>NUCLEOTIDE SEQUENCE [LARGE SCALE GENOMIC DNA]</scope>
    <source>
        <strain evidence="1 2">2789STDY5608863</strain>
    </source>
</reference>
<organism evidence="1 2">
    <name type="scientific">Roseburia faecis</name>
    <dbReference type="NCBI Taxonomy" id="301302"/>
    <lineage>
        <taxon>Bacteria</taxon>
        <taxon>Bacillati</taxon>
        <taxon>Bacillota</taxon>
        <taxon>Clostridia</taxon>
        <taxon>Lachnospirales</taxon>
        <taxon>Lachnospiraceae</taxon>
        <taxon>Roseburia</taxon>
    </lineage>
</organism>
<evidence type="ECO:0000313" key="2">
    <source>
        <dbReference type="Proteomes" id="UP000095495"/>
    </source>
</evidence>
<sequence>MVTKGYGFSVDDIDMMNPELLKPYVDAYKAEWKQRDMEMYMWFGRYATSALVTAIDATFGKGNSKYVKETCYDSIEKHNTDDPDAEIREMLKAEEAWAAESRKSHLPKPKIV</sequence>
<dbReference type="EMBL" id="CYXV01000014">
    <property type="protein sequence ID" value="CUN13722.1"/>
    <property type="molecule type" value="Genomic_DNA"/>
</dbReference>
<name>A0A173UFD3_9FIRM</name>
<evidence type="ECO:0000313" key="1">
    <source>
        <dbReference type="EMBL" id="CUN13722.1"/>
    </source>
</evidence>
<dbReference type="RefSeq" id="WP_055263807.1">
    <property type="nucleotide sequence ID" value="NZ_CYXV01000014.1"/>
</dbReference>
<dbReference type="Proteomes" id="UP000095495">
    <property type="component" value="Unassembled WGS sequence"/>
</dbReference>